<accession>A0A6I4J262</accession>
<dbReference type="PANTHER" id="PTHR13370">
    <property type="entry name" value="RNA METHYLASE-RELATED"/>
    <property type="match status" value="1"/>
</dbReference>
<evidence type="ECO:0000259" key="6">
    <source>
        <dbReference type="Pfam" id="PF22722"/>
    </source>
</evidence>
<evidence type="ECO:0000259" key="5">
    <source>
        <dbReference type="Pfam" id="PF01555"/>
    </source>
</evidence>
<proteinExistence type="inferred from homology"/>
<dbReference type="PRINTS" id="PR00508">
    <property type="entry name" value="S21N4MTFRASE"/>
</dbReference>
<dbReference type="EC" id="2.1.1.-" evidence="4"/>
<keyword evidence="2" id="KW-0808">Transferase</keyword>
<dbReference type="SUPFAM" id="SSF53335">
    <property type="entry name" value="S-adenosyl-L-methionine-dependent methyltransferases"/>
    <property type="match status" value="1"/>
</dbReference>
<evidence type="ECO:0000256" key="3">
    <source>
        <dbReference type="ARBA" id="ARBA00047942"/>
    </source>
</evidence>
<gene>
    <name evidence="7" type="ORF">GON01_12300</name>
</gene>
<reference evidence="7 8" key="1">
    <citation type="submission" date="2019-12" db="EMBL/GenBank/DDBJ databases">
        <authorList>
            <person name="Huq M.A."/>
        </authorList>
    </citation>
    <scope>NUCLEOTIDE SEQUENCE [LARGE SCALE GENOMIC DNA]</scope>
    <source>
        <strain evidence="7 8">MAH-20</strain>
    </source>
</reference>
<evidence type="ECO:0000313" key="7">
    <source>
        <dbReference type="EMBL" id="MVO78710.1"/>
    </source>
</evidence>
<dbReference type="Pfam" id="PF01555">
    <property type="entry name" value="N6_N4_Mtase"/>
    <property type="match status" value="1"/>
</dbReference>
<keyword evidence="8" id="KW-1185">Reference proteome</keyword>
<dbReference type="InterPro" id="IPR054557">
    <property type="entry name" value="NA-iREase1_dom"/>
</dbReference>
<feature type="domain" description="DNA methylase N-4/N-6" evidence="5">
    <location>
        <begin position="48"/>
        <end position="122"/>
    </location>
</feature>
<dbReference type="InterPro" id="IPR001091">
    <property type="entry name" value="RM_Methyltransferase"/>
</dbReference>
<dbReference type="AlphaFoldDB" id="A0A6I4J262"/>
<evidence type="ECO:0000313" key="8">
    <source>
        <dbReference type="Proteomes" id="UP000441389"/>
    </source>
</evidence>
<keyword evidence="1" id="KW-0489">Methyltransferase</keyword>
<dbReference type="GO" id="GO:0003677">
    <property type="term" value="F:DNA binding"/>
    <property type="evidence" value="ECO:0007669"/>
    <property type="project" value="InterPro"/>
</dbReference>
<organism evidence="7 8">
    <name type="scientific">Sphingomonas horti</name>
    <dbReference type="NCBI Taxonomy" id="2682842"/>
    <lineage>
        <taxon>Bacteria</taxon>
        <taxon>Pseudomonadati</taxon>
        <taxon>Pseudomonadota</taxon>
        <taxon>Alphaproteobacteria</taxon>
        <taxon>Sphingomonadales</taxon>
        <taxon>Sphingomonadaceae</taxon>
        <taxon>Sphingomonas</taxon>
    </lineage>
</organism>
<evidence type="ECO:0000256" key="2">
    <source>
        <dbReference type="ARBA" id="ARBA00022679"/>
    </source>
</evidence>
<dbReference type="EMBL" id="WQMS01000014">
    <property type="protein sequence ID" value="MVO78710.1"/>
    <property type="molecule type" value="Genomic_DNA"/>
</dbReference>
<sequence>MPKAILEREGIESGSPQENLDALDQVGRIAWPAIDGGTPRLKWFVSDLDGTRIGDVWTDIPPISAQAKERLGYPTQKPLALLERIISASSNPGDVVLDPFCGCGTAVHAAQKLGRQWIGIDVTYLAIGLIERRLKEAFPGIAFEVVGEPKGLMDAEHLAETEPHQFQYWITQKIGGQPYQGGRKGADRGIDGYVYFTGHDRKTEAAIVSVKAGRNVGVAMVRDLKGVIEREKAPIGIFVCVVNPSREMEREAAAAGMYEAADGRTYPRLQIFTLAELFQGHLPKVPLLDRQAGFRKAKREESGVQGSLL</sequence>
<dbReference type="GO" id="GO:0032259">
    <property type="term" value="P:methylation"/>
    <property type="evidence" value="ECO:0007669"/>
    <property type="project" value="UniProtKB-KW"/>
</dbReference>
<comment type="caution">
    <text evidence="7">The sequence shown here is derived from an EMBL/GenBank/DDBJ whole genome shotgun (WGS) entry which is preliminary data.</text>
</comment>
<comment type="catalytic activity">
    <reaction evidence="3">
        <text>a 2'-deoxyadenosine in DNA + S-adenosyl-L-methionine = an N(6)-methyl-2'-deoxyadenosine in DNA + S-adenosyl-L-homocysteine + H(+)</text>
        <dbReference type="Rhea" id="RHEA:15197"/>
        <dbReference type="Rhea" id="RHEA-COMP:12418"/>
        <dbReference type="Rhea" id="RHEA-COMP:12419"/>
        <dbReference type="ChEBI" id="CHEBI:15378"/>
        <dbReference type="ChEBI" id="CHEBI:57856"/>
        <dbReference type="ChEBI" id="CHEBI:59789"/>
        <dbReference type="ChEBI" id="CHEBI:90615"/>
        <dbReference type="ChEBI" id="CHEBI:90616"/>
        <dbReference type="EC" id="2.1.1.72"/>
    </reaction>
</comment>
<protein>
    <recommendedName>
        <fullName evidence="4">Methyltransferase</fullName>
        <ecNumber evidence="4">2.1.1.-</ecNumber>
    </recommendedName>
</protein>
<feature type="domain" description="NACHT-associated inactive Restriction Endonuclease 1 sensor" evidence="6">
    <location>
        <begin position="165"/>
        <end position="278"/>
    </location>
</feature>
<name>A0A6I4J262_9SPHN</name>
<evidence type="ECO:0000256" key="1">
    <source>
        <dbReference type="ARBA" id="ARBA00022603"/>
    </source>
</evidence>
<dbReference type="InterPro" id="IPR002941">
    <property type="entry name" value="DNA_methylase_N4/N6"/>
</dbReference>
<comment type="similarity">
    <text evidence="4">Belongs to the N(4)/N(6)-methyltransferase family.</text>
</comment>
<dbReference type="Proteomes" id="UP000441389">
    <property type="component" value="Unassembled WGS sequence"/>
</dbReference>
<dbReference type="InterPro" id="IPR029063">
    <property type="entry name" value="SAM-dependent_MTases_sf"/>
</dbReference>
<dbReference type="GO" id="GO:0005737">
    <property type="term" value="C:cytoplasm"/>
    <property type="evidence" value="ECO:0007669"/>
    <property type="project" value="TreeGrafter"/>
</dbReference>
<dbReference type="PANTHER" id="PTHR13370:SF3">
    <property type="entry name" value="TRNA (GUANINE(10)-N2)-METHYLTRANSFERASE HOMOLOG"/>
    <property type="match status" value="1"/>
</dbReference>
<dbReference type="GO" id="GO:0008170">
    <property type="term" value="F:N-methyltransferase activity"/>
    <property type="evidence" value="ECO:0007669"/>
    <property type="project" value="InterPro"/>
</dbReference>
<evidence type="ECO:0000256" key="4">
    <source>
        <dbReference type="RuleBase" id="RU362026"/>
    </source>
</evidence>
<dbReference type="GO" id="GO:0009007">
    <property type="term" value="F:site-specific DNA-methyltransferase (adenine-specific) activity"/>
    <property type="evidence" value="ECO:0007669"/>
    <property type="project" value="UniProtKB-EC"/>
</dbReference>
<dbReference type="Pfam" id="PF22722">
    <property type="entry name" value="NA-iREase1"/>
    <property type="match status" value="1"/>
</dbReference>
<dbReference type="Gene3D" id="3.40.50.150">
    <property type="entry name" value="Vaccinia Virus protein VP39"/>
    <property type="match status" value="1"/>
</dbReference>